<comment type="caution">
    <text evidence="1">The sequence shown here is derived from an EMBL/GenBank/DDBJ whole genome shotgun (WGS) entry which is preliminary data.</text>
</comment>
<evidence type="ECO:0000313" key="1">
    <source>
        <dbReference type="EMBL" id="KAK1655346.1"/>
    </source>
</evidence>
<name>A0AAJ0A5B3_9PEZI</name>
<accession>A0AAJ0A5B3</accession>
<proteinExistence type="predicted"/>
<sequence>MQPLQTAIASLVGSGAHAFISRQKFMHRWRQLLLLLLLLLPVKMVERRNSLLAVLVHQPSRPSGSAQQSETVQKARCHVVMPALSFRNTVRALPCPARTG</sequence>
<protein>
    <submittedName>
        <fullName evidence="1">Uncharacterized protein</fullName>
    </submittedName>
</protein>
<gene>
    <name evidence="1" type="ORF">BDP81DRAFT_2842</name>
</gene>
<organism evidence="1 2">
    <name type="scientific">Colletotrichum phormii</name>
    <dbReference type="NCBI Taxonomy" id="359342"/>
    <lineage>
        <taxon>Eukaryota</taxon>
        <taxon>Fungi</taxon>
        <taxon>Dikarya</taxon>
        <taxon>Ascomycota</taxon>
        <taxon>Pezizomycotina</taxon>
        <taxon>Sordariomycetes</taxon>
        <taxon>Hypocreomycetidae</taxon>
        <taxon>Glomerellales</taxon>
        <taxon>Glomerellaceae</taxon>
        <taxon>Colletotrichum</taxon>
        <taxon>Colletotrichum acutatum species complex</taxon>
    </lineage>
</organism>
<reference evidence="1" key="1">
    <citation type="submission" date="2021-06" db="EMBL/GenBank/DDBJ databases">
        <title>Comparative genomics, transcriptomics and evolutionary studies reveal genomic signatures of adaptation to plant cell wall in hemibiotrophic fungi.</title>
        <authorList>
            <consortium name="DOE Joint Genome Institute"/>
            <person name="Baroncelli R."/>
            <person name="Diaz J.F."/>
            <person name="Benocci T."/>
            <person name="Peng M."/>
            <person name="Battaglia E."/>
            <person name="Haridas S."/>
            <person name="Andreopoulos W."/>
            <person name="Labutti K."/>
            <person name="Pangilinan J."/>
            <person name="Floch G.L."/>
            <person name="Makela M.R."/>
            <person name="Henrissat B."/>
            <person name="Grigoriev I.V."/>
            <person name="Crouch J.A."/>
            <person name="De Vries R.P."/>
            <person name="Sukno S.A."/>
            <person name="Thon M.R."/>
        </authorList>
    </citation>
    <scope>NUCLEOTIDE SEQUENCE</scope>
    <source>
        <strain evidence="1">CBS 102054</strain>
    </source>
</reference>
<dbReference type="EMBL" id="JAHMHQ010000001">
    <property type="protein sequence ID" value="KAK1655346.1"/>
    <property type="molecule type" value="Genomic_DNA"/>
</dbReference>
<keyword evidence="2" id="KW-1185">Reference proteome</keyword>
<dbReference type="GeneID" id="85467879"/>
<evidence type="ECO:0000313" key="2">
    <source>
        <dbReference type="Proteomes" id="UP001243989"/>
    </source>
</evidence>
<dbReference type="RefSeq" id="XP_060451390.1">
    <property type="nucleotide sequence ID" value="XM_060583017.1"/>
</dbReference>
<dbReference type="Proteomes" id="UP001243989">
    <property type="component" value="Unassembled WGS sequence"/>
</dbReference>
<dbReference type="AlphaFoldDB" id="A0AAJ0A5B3"/>